<feature type="domain" description="Outer membrane protein beta-barrel" evidence="3">
    <location>
        <begin position="8"/>
        <end position="192"/>
    </location>
</feature>
<evidence type="ECO:0000256" key="2">
    <source>
        <dbReference type="SAM" id="SignalP"/>
    </source>
</evidence>
<accession>A0A4Y3IMJ2</accession>
<dbReference type="SUPFAM" id="SSF56925">
    <property type="entry name" value="OMPA-like"/>
    <property type="match status" value="1"/>
</dbReference>
<dbReference type="EMBL" id="BJLH01000007">
    <property type="protein sequence ID" value="GEA60497.1"/>
    <property type="molecule type" value="Genomic_DNA"/>
</dbReference>
<evidence type="ECO:0000256" key="1">
    <source>
        <dbReference type="ARBA" id="ARBA00022729"/>
    </source>
</evidence>
<keyword evidence="5" id="KW-1185">Reference proteome</keyword>
<dbReference type="Proteomes" id="UP000318242">
    <property type="component" value="Unassembled WGS sequence"/>
</dbReference>
<reference evidence="4 5" key="1">
    <citation type="submission" date="2019-06" db="EMBL/GenBank/DDBJ databases">
        <title>Whole genome shotgun sequence of Vibrio comitans NBRC 102076.</title>
        <authorList>
            <person name="Hosoyama A."/>
            <person name="Uohara A."/>
            <person name="Ohji S."/>
            <person name="Ichikawa N."/>
        </authorList>
    </citation>
    <scope>NUCLEOTIDE SEQUENCE [LARGE SCALE GENOMIC DNA]</scope>
    <source>
        <strain evidence="4 5">NBRC 102076</strain>
    </source>
</reference>
<evidence type="ECO:0000313" key="5">
    <source>
        <dbReference type="Proteomes" id="UP000318242"/>
    </source>
</evidence>
<dbReference type="InterPro" id="IPR027385">
    <property type="entry name" value="Beta-barrel_OMP"/>
</dbReference>
<comment type="caution">
    <text evidence="4">The sequence shown here is derived from an EMBL/GenBank/DDBJ whole genome shotgun (WGS) entry which is preliminary data.</text>
</comment>
<dbReference type="AlphaFoldDB" id="A0A4Y3IMJ2"/>
<dbReference type="RefSeq" id="WP_141270913.1">
    <property type="nucleotide sequence ID" value="NZ_BJLH01000007.1"/>
</dbReference>
<name>A0A4Y3IMJ2_9VIBR</name>
<protein>
    <recommendedName>
        <fullName evidence="3">Outer membrane protein beta-barrel domain-containing protein</fullName>
    </recommendedName>
</protein>
<organism evidence="4 5">
    <name type="scientific">Vibrio comitans NBRC 102076</name>
    <dbReference type="NCBI Taxonomy" id="1219078"/>
    <lineage>
        <taxon>Bacteria</taxon>
        <taxon>Pseudomonadati</taxon>
        <taxon>Pseudomonadota</taxon>
        <taxon>Gammaproteobacteria</taxon>
        <taxon>Vibrionales</taxon>
        <taxon>Vibrionaceae</taxon>
        <taxon>Vibrio</taxon>
    </lineage>
</organism>
<gene>
    <name evidence="4" type="ORF">VCO01S_16900</name>
</gene>
<dbReference type="Pfam" id="PF13505">
    <property type="entry name" value="OMP_b-brl"/>
    <property type="match status" value="1"/>
</dbReference>
<evidence type="ECO:0000313" key="4">
    <source>
        <dbReference type="EMBL" id="GEA60497.1"/>
    </source>
</evidence>
<keyword evidence="1 2" id="KW-0732">Signal</keyword>
<dbReference type="InterPro" id="IPR011250">
    <property type="entry name" value="OMP/PagP_B-barrel"/>
</dbReference>
<sequence length="192" mass="20695">MKNRLFASMLLLISSSSIAGMDHSGLRVGAGLASDMGMFKLEDKVTGFDSDPSVIVDVGYDFNDIFAINVNGAATGFKWDRGKQKSQYIDTAYEVAVAGEVGYTKVTERGFTIKPYVALGGVYYNKQANLLFTGNDGGSDVRGRGTIGLRVSIDNKLYLDGRIQATNVAYDGKLSGKEDLLTQGLVTIGYKF</sequence>
<evidence type="ECO:0000259" key="3">
    <source>
        <dbReference type="Pfam" id="PF13505"/>
    </source>
</evidence>
<feature type="chain" id="PRO_5021213471" description="Outer membrane protein beta-barrel domain-containing protein" evidence="2">
    <location>
        <begin position="20"/>
        <end position="192"/>
    </location>
</feature>
<dbReference type="OrthoDB" id="5862605at2"/>
<proteinExistence type="predicted"/>
<feature type="signal peptide" evidence="2">
    <location>
        <begin position="1"/>
        <end position="19"/>
    </location>
</feature>